<proteinExistence type="predicted"/>
<feature type="region of interest" description="Disordered" evidence="1">
    <location>
        <begin position="1"/>
        <end position="54"/>
    </location>
</feature>
<dbReference type="VEuPathDB" id="FungiDB:JI435_079120"/>
<evidence type="ECO:0000256" key="1">
    <source>
        <dbReference type="SAM" id="MobiDB-lite"/>
    </source>
</evidence>
<evidence type="ECO:0000313" key="2">
    <source>
        <dbReference type="EMBL" id="QRC93039.1"/>
    </source>
</evidence>
<gene>
    <name evidence="2" type="ORF">JI435_079120</name>
</gene>
<organism evidence="2 3">
    <name type="scientific">Phaeosphaeria nodorum (strain SN15 / ATCC MYA-4574 / FGSC 10173)</name>
    <name type="common">Glume blotch fungus</name>
    <name type="synonym">Parastagonospora nodorum</name>
    <dbReference type="NCBI Taxonomy" id="321614"/>
    <lineage>
        <taxon>Eukaryota</taxon>
        <taxon>Fungi</taxon>
        <taxon>Dikarya</taxon>
        <taxon>Ascomycota</taxon>
        <taxon>Pezizomycotina</taxon>
        <taxon>Dothideomycetes</taxon>
        <taxon>Pleosporomycetidae</taxon>
        <taxon>Pleosporales</taxon>
        <taxon>Pleosporineae</taxon>
        <taxon>Phaeosphaeriaceae</taxon>
        <taxon>Parastagonospora</taxon>
    </lineage>
</organism>
<evidence type="ECO:0000313" key="3">
    <source>
        <dbReference type="Proteomes" id="UP000663193"/>
    </source>
</evidence>
<feature type="compositionally biased region" description="Low complexity" evidence="1">
    <location>
        <begin position="22"/>
        <end position="32"/>
    </location>
</feature>
<dbReference type="OrthoDB" id="3797212at2759"/>
<feature type="region of interest" description="Disordered" evidence="1">
    <location>
        <begin position="155"/>
        <end position="210"/>
    </location>
</feature>
<reference evidence="3" key="1">
    <citation type="journal article" date="2021" name="BMC Genomics">
        <title>Chromosome-level genome assembly and manually-curated proteome of model necrotroph Parastagonospora nodorum Sn15 reveals a genome-wide trove of candidate effector homologs, and redundancy of virulence-related functions within an accessory chromosome.</title>
        <authorList>
            <person name="Bertazzoni S."/>
            <person name="Jones D.A.B."/>
            <person name="Phan H.T."/>
            <person name="Tan K.-C."/>
            <person name="Hane J.K."/>
        </authorList>
    </citation>
    <scope>NUCLEOTIDE SEQUENCE [LARGE SCALE GENOMIC DNA]</scope>
    <source>
        <strain evidence="3">SN15 / ATCC MYA-4574 / FGSC 10173)</strain>
    </source>
</reference>
<keyword evidence="3" id="KW-1185">Reference proteome</keyword>
<sequence>MSAVAAPPPPPPPGGGSGKGPGHNSPGSSKGSRSTDPRNRGDGSSAKNAYWTQSLWNNPDQAQYVVNHRGLQPPYQWVRCTQGEARYDFDAGFPVYRVQGDRARVITSMANRKSMERARGDPFHDQFRGIEQEERDRVARHESVGNEEEIMEDLDEEYEGQDPSPFDTAMSPSRMGPGSFSGNGSRDQTPVLGAPFTPRRRGTNMVVSSGTGLWKLPTWSRTRQLSP</sequence>
<name>A0A7U2EU48_PHANO</name>
<dbReference type="EMBL" id="CP069024">
    <property type="protein sequence ID" value="QRC93039.1"/>
    <property type="molecule type" value="Genomic_DNA"/>
</dbReference>
<dbReference type="AlphaFoldDB" id="A0A7U2EU48"/>
<dbReference type="OMA" id="SAKNAYW"/>
<feature type="compositionally biased region" description="Pro residues" evidence="1">
    <location>
        <begin position="1"/>
        <end position="14"/>
    </location>
</feature>
<dbReference type="Proteomes" id="UP000663193">
    <property type="component" value="Chromosome 2"/>
</dbReference>
<protein>
    <submittedName>
        <fullName evidence="2">Uncharacterized protein</fullName>
    </submittedName>
</protein>
<accession>A0A7U2EU48</accession>
<feature type="compositionally biased region" description="Polar residues" evidence="1">
    <location>
        <begin position="45"/>
        <end position="54"/>
    </location>
</feature>